<reference evidence="1" key="1">
    <citation type="submission" date="2023-04" db="EMBL/GenBank/DDBJ databases">
        <title>Draft Genome sequencing of Naganishia species isolated from polar environments using Oxford Nanopore Technology.</title>
        <authorList>
            <person name="Leo P."/>
            <person name="Venkateswaran K."/>
        </authorList>
    </citation>
    <scope>NUCLEOTIDE SEQUENCE</scope>
    <source>
        <strain evidence="1">MNA-CCFEE 5423</strain>
    </source>
</reference>
<dbReference type="Proteomes" id="UP001227268">
    <property type="component" value="Unassembled WGS sequence"/>
</dbReference>
<name>A0ACC2WEX7_9TREE</name>
<protein>
    <submittedName>
        <fullName evidence="1">Uncharacterized protein</fullName>
    </submittedName>
</protein>
<dbReference type="EMBL" id="JASBWT010000001">
    <property type="protein sequence ID" value="KAJ9109097.1"/>
    <property type="molecule type" value="Genomic_DNA"/>
</dbReference>
<accession>A0ACC2WEX7</accession>
<evidence type="ECO:0000313" key="1">
    <source>
        <dbReference type="EMBL" id="KAJ9109097.1"/>
    </source>
</evidence>
<gene>
    <name evidence="1" type="ORF">QFC21_000425</name>
</gene>
<proteinExistence type="predicted"/>
<evidence type="ECO:0000313" key="2">
    <source>
        <dbReference type="Proteomes" id="UP001227268"/>
    </source>
</evidence>
<organism evidence="1 2">
    <name type="scientific">Naganishia friedmannii</name>
    <dbReference type="NCBI Taxonomy" id="89922"/>
    <lineage>
        <taxon>Eukaryota</taxon>
        <taxon>Fungi</taxon>
        <taxon>Dikarya</taxon>
        <taxon>Basidiomycota</taxon>
        <taxon>Agaricomycotina</taxon>
        <taxon>Tremellomycetes</taxon>
        <taxon>Filobasidiales</taxon>
        <taxon>Filobasidiaceae</taxon>
        <taxon>Naganishia</taxon>
    </lineage>
</organism>
<sequence>MPLESQDPRAFVLAQLKGKGKRRSPTSAPAPAPAPRSSKPVAKKRPSHTATSPPIEIEVQVPETVTATATAVKRLRQDALEWKLLSAQPEDFEDGFAEDIISTVQEAASSGKTKTKTKTRKSDAMTHLFDNEGGMMMLEEVDGVDVVWEEDGKGGKRATLVQAKQAPAKAESAGNKHKVTLDTSSVRPEKRRGSNKRKRSGTDDGDATGVSVHAEEAVEEASLEDDVEMAGEGQDEDEADEDEDEDELSTRVNTLSTCGRAKNITFDDSLLPEWQQTPLHPLLKRGLHKLGFAQPTDIQRRAIPLAVDGDGDGVLPSTKKGREEEGGGEEGDAGRKDRDIVGVAETGSGKTLAYSLPILHYLLSTDPTRTVAGEQPKERFARRAKARRVLSALVLCPTRELALQVHKHMEQVVAAGEEQVVEPTEKERDEEGDEEKPVVNGKGKGKGKQSPGNAKAKPAGKSPKQPPLVSIASIVGGLSVQKQKRLLARGCDILVATPGRLWDLCKEDSDLATDIKRIKFLVIDEADRMIETGHFAELEEIVALTERKKGPAQVTNADESDPTFKRATREIDLTEARDDMQTFVFSATLSKDLQTNLKRGNWRGRKGKGGKSSTLDDLLQRLDFRDTKPALIDISPEGGLVATLRESIVECLNTDKDLYLYYFLLRYPGRSLVFVGSIDGIRRITPLFEMLKVPVYPLHSQLQQKQRLKNLDRFASSSNGVLIATDVAARGLDIPSVDHVIHFQLPRTADAYIHRSGRTARARQDGFSLQMVSPEERGMQKALMKSLGRTNELPELQVEPGFLPKLRERVRIAREIEKAQHAVKKAKHEKSWLQETAEAMDIDLDSDLLSDEESDDEIARSRKKPKQRLRDNVPRLRHELDALLAQPLMARGVSAKYPTSGSRVVIDDLLSATNNPQMLGASTTKAHEVVDARPTLKKVRKFISRKDKK</sequence>
<comment type="caution">
    <text evidence="1">The sequence shown here is derived from an EMBL/GenBank/DDBJ whole genome shotgun (WGS) entry which is preliminary data.</text>
</comment>
<keyword evidence="2" id="KW-1185">Reference proteome</keyword>